<dbReference type="OrthoDB" id="9805967at2"/>
<dbReference type="InterPro" id="IPR036890">
    <property type="entry name" value="HATPase_C_sf"/>
</dbReference>
<feature type="domain" description="Histidine kinase" evidence="8">
    <location>
        <begin position="365"/>
        <end position="593"/>
    </location>
</feature>
<sequence>MGNDSSASNPLIFHPWVDRLLPANHRNSTGIEGLRARVLVLSALAVCVWGPIFGGIAWLLDDISFALMYLGASVLVCPILYLCLKHRSVTFGGNALAFILMALLAAVAYDTGGVDAPTLKWLPLVPVIGYIFGGWRSCVGWIAASFALVAGYTAAEAMGVEFVSKMQVDEESLTNLIGLLALVILLPQLFVLNAGLQRWLVERVRREEEVKRRIEAELRAAKDRALQRSKEGLKSLIAHSPDGIVVFRKGKVVATNPAFRKMLGYEGEEALLSSMLVSLVASNERAEFGELLDQICAGEDIPYKEYCFLRADGEMVVAEVTGTHGAYDGRDACFCLVRDVTQRKEVQGKMMHLDRMNAVGTLAAGVAHEINNPLAYVHSNTEFLLSRTSKYRKNGAGEGRTDFLSHKDLVEALEDIREGTDRIRTIVADLGTFSAPETKLVGPLDVCELMQSALKMADNHLRHRAKLVTRFDEVPAVEANEANLAQVFLNLVVNAAQAIPEGAVDQNEVRVTIRYDEAADQVVVEVADTGEGIADAVKTRIFDPFFSTKGQDEGMGLGLFICRNIVRDHDGEIGFETTPGQGSIFRVLLPASTRQADPSREFETPVSTEGYLGRALIIDDEPGVCRTVARVLGSGFEPVAVHSGREALDLLERDTSFEVVICDLLMPDVSGVEVYEHIRDHVPALEQRMVFVTGGTFTQRSNDFVRTTDRPVILKPFDIKEFREVVAGVCAA</sequence>
<accession>A0A4Y6PN33</accession>
<protein>
    <recommendedName>
        <fullName evidence="2">histidine kinase</fullName>
        <ecNumber evidence="2">2.7.13.3</ecNumber>
    </recommendedName>
</protein>
<dbReference type="CDD" id="cd00130">
    <property type="entry name" value="PAS"/>
    <property type="match status" value="1"/>
</dbReference>
<dbReference type="SUPFAM" id="SSF52172">
    <property type="entry name" value="CheY-like"/>
    <property type="match status" value="1"/>
</dbReference>
<dbReference type="CDD" id="cd00156">
    <property type="entry name" value="REC"/>
    <property type="match status" value="1"/>
</dbReference>
<keyword evidence="12" id="KW-1185">Reference proteome</keyword>
<dbReference type="Gene3D" id="3.40.50.2300">
    <property type="match status" value="1"/>
</dbReference>
<evidence type="ECO:0000256" key="3">
    <source>
        <dbReference type="ARBA" id="ARBA00022553"/>
    </source>
</evidence>
<dbReference type="EC" id="2.7.13.3" evidence="2"/>
<dbReference type="Pfam" id="PF00512">
    <property type="entry name" value="HisKA"/>
    <property type="match status" value="1"/>
</dbReference>
<name>A0A4Y6PN33_PERCE</name>
<feature type="domain" description="PAS" evidence="10">
    <location>
        <begin position="249"/>
        <end position="299"/>
    </location>
</feature>
<dbReference type="EMBL" id="CP041186">
    <property type="protein sequence ID" value="QDG49650.1"/>
    <property type="molecule type" value="Genomic_DNA"/>
</dbReference>
<dbReference type="InterPro" id="IPR003594">
    <property type="entry name" value="HATPase_dom"/>
</dbReference>
<dbReference type="Pfam" id="PF00072">
    <property type="entry name" value="Response_reg"/>
    <property type="match status" value="1"/>
</dbReference>
<dbReference type="GO" id="GO:0000155">
    <property type="term" value="F:phosphorelay sensor kinase activity"/>
    <property type="evidence" value="ECO:0007669"/>
    <property type="project" value="InterPro"/>
</dbReference>
<evidence type="ECO:0000256" key="4">
    <source>
        <dbReference type="ARBA" id="ARBA00022679"/>
    </source>
</evidence>
<gene>
    <name evidence="11" type="ORF">FIV42_02505</name>
</gene>
<evidence type="ECO:0000256" key="2">
    <source>
        <dbReference type="ARBA" id="ARBA00012438"/>
    </source>
</evidence>
<feature type="transmembrane region" description="Helical" evidence="7">
    <location>
        <begin position="91"/>
        <end position="109"/>
    </location>
</feature>
<dbReference type="InterPro" id="IPR036097">
    <property type="entry name" value="HisK_dim/P_sf"/>
</dbReference>
<dbReference type="InterPro" id="IPR000014">
    <property type="entry name" value="PAS"/>
</dbReference>
<dbReference type="InterPro" id="IPR011006">
    <property type="entry name" value="CheY-like_superfamily"/>
</dbReference>
<evidence type="ECO:0000259" key="8">
    <source>
        <dbReference type="PROSITE" id="PS50109"/>
    </source>
</evidence>
<dbReference type="SMART" id="SM00387">
    <property type="entry name" value="HATPase_c"/>
    <property type="match status" value="1"/>
</dbReference>
<dbReference type="PRINTS" id="PR00344">
    <property type="entry name" value="BCTRLSENSOR"/>
</dbReference>
<evidence type="ECO:0000313" key="12">
    <source>
        <dbReference type="Proteomes" id="UP000315995"/>
    </source>
</evidence>
<evidence type="ECO:0000256" key="7">
    <source>
        <dbReference type="SAM" id="Phobius"/>
    </source>
</evidence>
<dbReference type="SUPFAM" id="SSF55874">
    <property type="entry name" value="ATPase domain of HSP90 chaperone/DNA topoisomerase II/histidine kinase"/>
    <property type="match status" value="1"/>
</dbReference>
<dbReference type="PANTHER" id="PTHR43047:SF72">
    <property type="entry name" value="OSMOSENSING HISTIDINE PROTEIN KINASE SLN1"/>
    <property type="match status" value="1"/>
</dbReference>
<dbReference type="GO" id="GO:0009927">
    <property type="term" value="F:histidine phosphotransfer kinase activity"/>
    <property type="evidence" value="ECO:0007669"/>
    <property type="project" value="TreeGrafter"/>
</dbReference>
<organism evidence="11 12">
    <name type="scientific">Persicimonas caeni</name>
    <dbReference type="NCBI Taxonomy" id="2292766"/>
    <lineage>
        <taxon>Bacteria</taxon>
        <taxon>Deltaproteobacteria</taxon>
        <taxon>Bradymonadales</taxon>
        <taxon>Bradymonadaceae</taxon>
        <taxon>Persicimonas</taxon>
    </lineage>
</organism>
<dbReference type="Gene3D" id="3.30.450.20">
    <property type="entry name" value="PAS domain"/>
    <property type="match status" value="1"/>
</dbReference>
<feature type="transmembrane region" description="Helical" evidence="7">
    <location>
        <begin position="66"/>
        <end position="84"/>
    </location>
</feature>
<dbReference type="SUPFAM" id="SSF47384">
    <property type="entry name" value="Homodimeric domain of signal transducing histidine kinase"/>
    <property type="match status" value="1"/>
</dbReference>
<dbReference type="Proteomes" id="UP000315995">
    <property type="component" value="Chromosome"/>
</dbReference>
<dbReference type="SMART" id="SM00388">
    <property type="entry name" value="HisKA"/>
    <property type="match status" value="1"/>
</dbReference>
<dbReference type="SMART" id="SM00091">
    <property type="entry name" value="PAS"/>
    <property type="match status" value="1"/>
</dbReference>
<keyword evidence="7" id="KW-0812">Transmembrane</keyword>
<keyword evidence="4" id="KW-0808">Transferase</keyword>
<dbReference type="PROSITE" id="PS50109">
    <property type="entry name" value="HIS_KIN"/>
    <property type="match status" value="1"/>
</dbReference>
<feature type="domain" description="Response regulatory" evidence="9">
    <location>
        <begin position="614"/>
        <end position="730"/>
    </location>
</feature>
<comment type="catalytic activity">
    <reaction evidence="1">
        <text>ATP + protein L-histidine = ADP + protein N-phospho-L-histidine.</text>
        <dbReference type="EC" id="2.7.13.3"/>
    </reaction>
</comment>
<evidence type="ECO:0000256" key="5">
    <source>
        <dbReference type="ARBA" id="ARBA00022777"/>
    </source>
</evidence>
<dbReference type="GO" id="GO:0005886">
    <property type="term" value="C:plasma membrane"/>
    <property type="evidence" value="ECO:0007669"/>
    <property type="project" value="TreeGrafter"/>
</dbReference>
<evidence type="ECO:0000313" key="11">
    <source>
        <dbReference type="EMBL" id="QDG49650.1"/>
    </source>
</evidence>
<evidence type="ECO:0000259" key="10">
    <source>
        <dbReference type="PROSITE" id="PS50112"/>
    </source>
</evidence>
<dbReference type="InterPro" id="IPR003661">
    <property type="entry name" value="HisK_dim/P_dom"/>
</dbReference>
<feature type="transmembrane region" description="Helical" evidence="7">
    <location>
        <begin position="38"/>
        <end position="60"/>
    </location>
</feature>
<keyword evidence="7" id="KW-1133">Transmembrane helix</keyword>
<feature type="modified residue" description="4-aspartylphosphate" evidence="6">
    <location>
        <position position="663"/>
    </location>
</feature>
<proteinExistence type="predicted"/>
<evidence type="ECO:0000256" key="1">
    <source>
        <dbReference type="ARBA" id="ARBA00000085"/>
    </source>
</evidence>
<keyword evidence="5" id="KW-0418">Kinase</keyword>
<dbReference type="PROSITE" id="PS50110">
    <property type="entry name" value="RESPONSE_REGULATORY"/>
    <property type="match status" value="1"/>
</dbReference>
<dbReference type="Gene3D" id="3.30.565.10">
    <property type="entry name" value="Histidine kinase-like ATPase, C-terminal domain"/>
    <property type="match status" value="1"/>
</dbReference>
<dbReference type="PANTHER" id="PTHR43047">
    <property type="entry name" value="TWO-COMPONENT HISTIDINE PROTEIN KINASE"/>
    <property type="match status" value="1"/>
</dbReference>
<dbReference type="InterPro" id="IPR005467">
    <property type="entry name" value="His_kinase_dom"/>
</dbReference>
<evidence type="ECO:0000256" key="6">
    <source>
        <dbReference type="PROSITE-ProRule" id="PRU00169"/>
    </source>
</evidence>
<dbReference type="Pfam" id="PF08448">
    <property type="entry name" value="PAS_4"/>
    <property type="match status" value="1"/>
</dbReference>
<reference evidence="11 12" key="1">
    <citation type="submission" date="2019-06" db="EMBL/GenBank/DDBJ databases">
        <title>Persicimonas caeni gen. nov., sp. nov., a predatory bacterium isolated from solar saltern.</title>
        <authorList>
            <person name="Wang S."/>
        </authorList>
    </citation>
    <scope>NUCLEOTIDE SEQUENCE [LARGE SCALE GENOMIC DNA]</scope>
    <source>
        <strain evidence="11 12">YN101</strain>
    </source>
</reference>
<dbReference type="InterPro" id="IPR001789">
    <property type="entry name" value="Sig_transdc_resp-reg_receiver"/>
</dbReference>
<feature type="transmembrane region" description="Helical" evidence="7">
    <location>
        <begin position="176"/>
        <end position="196"/>
    </location>
</feature>
<dbReference type="NCBIfam" id="TIGR00229">
    <property type="entry name" value="sensory_box"/>
    <property type="match status" value="1"/>
</dbReference>
<dbReference type="InterPro" id="IPR004358">
    <property type="entry name" value="Sig_transdc_His_kin-like_C"/>
</dbReference>
<dbReference type="Gene3D" id="1.10.287.130">
    <property type="match status" value="1"/>
</dbReference>
<dbReference type="AlphaFoldDB" id="A0A4Y6PN33"/>
<evidence type="ECO:0000259" key="9">
    <source>
        <dbReference type="PROSITE" id="PS50110"/>
    </source>
</evidence>
<dbReference type="CDD" id="cd00082">
    <property type="entry name" value="HisKA"/>
    <property type="match status" value="1"/>
</dbReference>
<dbReference type="SMART" id="SM00448">
    <property type="entry name" value="REC"/>
    <property type="match status" value="1"/>
</dbReference>
<accession>A0A5B8XZZ5</accession>
<dbReference type="InterPro" id="IPR035965">
    <property type="entry name" value="PAS-like_dom_sf"/>
</dbReference>
<dbReference type="SUPFAM" id="SSF55785">
    <property type="entry name" value="PYP-like sensor domain (PAS domain)"/>
    <property type="match status" value="1"/>
</dbReference>
<dbReference type="Pfam" id="PF02518">
    <property type="entry name" value="HATPase_c"/>
    <property type="match status" value="1"/>
</dbReference>
<feature type="transmembrane region" description="Helical" evidence="7">
    <location>
        <begin position="129"/>
        <end position="155"/>
    </location>
</feature>
<dbReference type="RefSeq" id="WP_141196147.1">
    <property type="nucleotide sequence ID" value="NZ_CP041186.1"/>
</dbReference>
<dbReference type="InterPro" id="IPR013656">
    <property type="entry name" value="PAS_4"/>
</dbReference>
<keyword evidence="7" id="KW-0472">Membrane</keyword>
<dbReference type="PROSITE" id="PS50112">
    <property type="entry name" value="PAS"/>
    <property type="match status" value="1"/>
</dbReference>
<keyword evidence="3 6" id="KW-0597">Phosphoprotein</keyword>